<evidence type="ECO:0000313" key="13">
    <source>
        <dbReference type="EMBL" id="MCJ8501678.1"/>
    </source>
</evidence>
<dbReference type="PROSITE" id="PS51163">
    <property type="entry name" value="YRDC"/>
    <property type="match status" value="1"/>
</dbReference>
<dbReference type="EC" id="2.7.7.87" evidence="3"/>
<evidence type="ECO:0000256" key="1">
    <source>
        <dbReference type="ARBA" id="ARBA00004496"/>
    </source>
</evidence>
<dbReference type="GO" id="GO:0005524">
    <property type="term" value="F:ATP binding"/>
    <property type="evidence" value="ECO:0007669"/>
    <property type="project" value="UniProtKB-KW"/>
</dbReference>
<dbReference type="NCBIfam" id="TIGR00057">
    <property type="entry name" value="L-threonylcarbamoyladenylate synthase"/>
    <property type="match status" value="1"/>
</dbReference>
<keyword evidence="4" id="KW-0963">Cytoplasm</keyword>
<evidence type="ECO:0000256" key="2">
    <source>
        <dbReference type="ARBA" id="ARBA00007663"/>
    </source>
</evidence>
<evidence type="ECO:0000256" key="4">
    <source>
        <dbReference type="ARBA" id="ARBA00022490"/>
    </source>
</evidence>
<comment type="caution">
    <text evidence="13">The sequence shown here is derived from an EMBL/GenBank/DDBJ whole genome shotgun (WGS) entry which is preliminary data.</text>
</comment>
<dbReference type="GO" id="GO:0003725">
    <property type="term" value="F:double-stranded RNA binding"/>
    <property type="evidence" value="ECO:0007669"/>
    <property type="project" value="InterPro"/>
</dbReference>
<keyword evidence="6" id="KW-0819">tRNA processing</keyword>
<proteinExistence type="inferred from homology"/>
<evidence type="ECO:0000259" key="12">
    <source>
        <dbReference type="PROSITE" id="PS51163"/>
    </source>
</evidence>
<dbReference type="GO" id="GO:0000049">
    <property type="term" value="F:tRNA binding"/>
    <property type="evidence" value="ECO:0007669"/>
    <property type="project" value="TreeGrafter"/>
</dbReference>
<dbReference type="RefSeq" id="WP_246910331.1">
    <property type="nucleotide sequence ID" value="NZ_JALJRB010000016.1"/>
</dbReference>
<sequence length="215" mass="22141">MKKINKTMVVDPLHPETALIQQAAALIRQGGVVVFPTLGLYGLGVDPFNAQAVARIFALKRRDASKPLLVLLAHPAMTARVARPATPMARRLMDHFWPGRVTFVLAARPDLSDNLTAGSGKIGVRQAAHPVAAALAQAVGGLIVGTSANISGAAACAAVADLDPAVLAAVDGVLDAGLLTGAPSTVVDVTGSAPVILRQGAVPAEQILTWNDRFV</sequence>
<dbReference type="GO" id="GO:0006450">
    <property type="term" value="P:regulation of translational fidelity"/>
    <property type="evidence" value="ECO:0007669"/>
    <property type="project" value="TreeGrafter"/>
</dbReference>
<dbReference type="PANTHER" id="PTHR17490:SF16">
    <property type="entry name" value="THREONYLCARBAMOYL-AMP SYNTHASE"/>
    <property type="match status" value="1"/>
</dbReference>
<dbReference type="Proteomes" id="UP001165427">
    <property type="component" value="Unassembled WGS sequence"/>
</dbReference>
<evidence type="ECO:0000256" key="7">
    <source>
        <dbReference type="ARBA" id="ARBA00022695"/>
    </source>
</evidence>
<evidence type="ECO:0000313" key="14">
    <source>
        <dbReference type="Proteomes" id="UP001165427"/>
    </source>
</evidence>
<evidence type="ECO:0000256" key="6">
    <source>
        <dbReference type="ARBA" id="ARBA00022694"/>
    </source>
</evidence>
<dbReference type="GO" id="GO:0061710">
    <property type="term" value="F:L-threonylcarbamoyladenylate synthase"/>
    <property type="evidence" value="ECO:0007669"/>
    <property type="project" value="UniProtKB-EC"/>
</dbReference>
<evidence type="ECO:0000256" key="11">
    <source>
        <dbReference type="ARBA" id="ARBA00048366"/>
    </source>
</evidence>
<keyword evidence="5 13" id="KW-0808">Transferase</keyword>
<name>A0AA41R558_9BACT</name>
<keyword evidence="7 13" id="KW-0548">Nucleotidyltransferase</keyword>
<keyword evidence="8" id="KW-0547">Nucleotide-binding</keyword>
<dbReference type="EMBL" id="JALJRB010000016">
    <property type="protein sequence ID" value="MCJ8501678.1"/>
    <property type="molecule type" value="Genomic_DNA"/>
</dbReference>
<dbReference type="InterPro" id="IPR006070">
    <property type="entry name" value="Sua5-like_dom"/>
</dbReference>
<evidence type="ECO:0000256" key="3">
    <source>
        <dbReference type="ARBA" id="ARBA00012584"/>
    </source>
</evidence>
<keyword evidence="9" id="KW-0067">ATP-binding</keyword>
<feature type="domain" description="YrdC-like" evidence="12">
    <location>
        <begin position="17"/>
        <end position="202"/>
    </location>
</feature>
<evidence type="ECO:0000256" key="5">
    <source>
        <dbReference type="ARBA" id="ARBA00022679"/>
    </source>
</evidence>
<dbReference type="GO" id="GO:0005737">
    <property type="term" value="C:cytoplasm"/>
    <property type="evidence" value="ECO:0007669"/>
    <property type="project" value="UniProtKB-SubCell"/>
</dbReference>
<accession>A0AA41R558</accession>
<organism evidence="13 14">
    <name type="scientific">Desulfatitalea alkaliphila</name>
    <dbReference type="NCBI Taxonomy" id="2929485"/>
    <lineage>
        <taxon>Bacteria</taxon>
        <taxon>Pseudomonadati</taxon>
        <taxon>Thermodesulfobacteriota</taxon>
        <taxon>Desulfobacteria</taxon>
        <taxon>Desulfobacterales</taxon>
        <taxon>Desulfosarcinaceae</taxon>
        <taxon>Desulfatitalea</taxon>
    </lineage>
</organism>
<dbReference type="SUPFAM" id="SSF55821">
    <property type="entry name" value="YrdC/RibB"/>
    <property type="match status" value="1"/>
</dbReference>
<comment type="similarity">
    <text evidence="2">Belongs to the SUA5 family.</text>
</comment>
<dbReference type="InterPro" id="IPR050156">
    <property type="entry name" value="TC-AMP_synthase_SUA5"/>
</dbReference>
<protein>
    <recommendedName>
        <fullName evidence="10">L-threonylcarbamoyladenylate synthase</fullName>
        <ecNumber evidence="3">2.7.7.87</ecNumber>
    </recommendedName>
    <alternativeName>
        <fullName evidence="10">L-threonylcarbamoyladenylate synthase</fullName>
    </alternativeName>
</protein>
<evidence type="ECO:0000256" key="10">
    <source>
        <dbReference type="ARBA" id="ARBA00029774"/>
    </source>
</evidence>
<dbReference type="InterPro" id="IPR017945">
    <property type="entry name" value="DHBP_synth_RibB-like_a/b_dom"/>
</dbReference>
<evidence type="ECO:0000256" key="9">
    <source>
        <dbReference type="ARBA" id="ARBA00022840"/>
    </source>
</evidence>
<evidence type="ECO:0000256" key="8">
    <source>
        <dbReference type="ARBA" id="ARBA00022741"/>
    </source>
</evidence>
<reference evidence="13" key="1">
    <citation type="submission" date="2022-04" db="EMBL/GenBank/DDBJ databases">
        <title>Desulfatitalea alkaliphila sp. nov., a novel anaerobic sulfate-reducing bacterium isolated from terrestrial mud volcano, Taman Peninsula, Russia.</title>
        <authorList>
            <person name="Khomyakova M.A."/>
            <person name="Merkel A.Y."/>
            <person name="Slobodkin A.I."/>
        </authorList>
    </citation>
    <scope>NUCLEOTIDE SEQUENCE</scope>
    <source>
        <strain evidence="13">M08but</strain>
    </source>
</reference>
<dbReference type="GO" id="GO:0008033">
    <property type="term" value="P:tRNA processing"/>
    <property type="evidence" value="ECO:0007669"/>
    <property type="project" value="UniProtKB-KW"/>
</dbReference>
<dbReference type="Pfam" id="PF01300">
    <property type="entry name" value="Sua5_yciO_yrdC"/>
    <property type="match status" value="1"/>
</dbReference>
<dbReference type="Gene3D" id="3.90.870.10">
    <property type="entry name" value="DHBP synthase"/>
    <property type="match status" value="1"/>
</dbReference>
<comment type="catalytic activity">
    <reaction evidence="11">
        <text>L-threonine + hydrogencarbonate + ATP = L-threonylcarbamoyladenylate + diphosphate + H2O</text>
        <dbReference type="Rhea" id="RHEA:36407"/>
        <dbReference type="ChEBI" id="CHEBI:15377"/>
        <dbReference type="ChEBI" id="CHEBI:17544"/>
        <dbReference type="ChEBI" id="CHEBI:30616"/>
        <dbReference type="ChEBI" id="CHEBI:33019"/>
        <dbReference type="ChEBI" id="CHEBI:57926"/>
        <dbReference type="ChEBI" id="CHEBI:73682"/>
        <dbReference type="EC" id="2.7.7.87"/>
    </reaction>
</comment>
<dbReference type="PANTHER" id="PTHR17490">
    <property type="entry name" value="SUA5"/>
    <property type="match status" value="1"/>
</dbReference>
<comment type="subcellular location">
    <subcellularLocation>
        <location evidence="1">Cytoplasm</location>
    </subcellularLocation>
</comment>
<gene>
    <name evidence="13" type="ORF">MRX98_13930</name>
</gene>
<dbReference type="AlphaFoldDB" id="A0AA41R558"/>
<keyword evidence="14" id="KW-1185">Reference proteome</keyword>